<keyword evidence="1" id="KW-1188">Viral release from host cell</keyword>
<name>A0AAU9CYX8_9BACT</name>
<dbReference type="KEGG" id="fax:FUAX_55900"/>
<dbReference type="RefSeq" id="WP_338396325.1">
    <property type="nucleotide sequence ID" value="NZ_AP025327.1"/>
</dbReference>
<reference evidence="4 5" key="1">
    <citation type="submission" date="2021-12" db="EMBL/GenBank/DDBJ databases">
        <title>Genome sequencing of bacteria with rrn-lacking chromosome and rrn-plasmid.</title>
        <authorList>
            <person name="Anda M."/>
            <person name="Iwasaki W."/>
        </authorList>
    </citation>
    <scope>NUCLEOTIDE SEQUENCE [LARGE SCALE GENOMIC DNA]</scope>
    <source>
        <strain evidence="4 5">DSM 100852</strain>
        <plasmid evidence="4 5">pFA13</plasmid>
    </source>
</reference>
<geneLocation type="plasmid" evidence="4 5">
    <name>pFA13</name>
</geneLocation>
<dbReference type="PANTHER" id="PTHR37813:SF1">
    <property type="entry name" value="FELS-2 PROPHAGE PROTEIN"/>
    <property type="match status" value="1"/>
</dbReference>
<evidence type="ECO:0000313" key="5">
    <source>
        <dbReference type="Proteomes" id="UP001348817"/>
    </source>
</evidence>
<protein>
    <recommendedName>
        <fullName evidence="3">Phage tail tape measure protein domain-containing protein</fullName>
    </recommendedName>
</protein>
<dbReference type="Proteomes" id="UP001348817">
    <property type="component" value="Plasmid pFA13"/>
</dbReference>
<dbReference type="Pfam" id="PF10145">
    <property type="entry name" value="PhageMin_Tail"/>
    <property type="match status" value="1"/>
</dbReference>
<feature type="coiled-coil region" evidence="2">
    <location>
        <begin position="21"/>
        <end position="72"/>
    </location>
</feature>
<proteinExistence type="predicted"/>
<evidence type="ECO:0000259" key="3">
    <source>
        <dbReference type="Pfam" id="PF10145"/>
    </source>
</evidence>
<dbReference type="InterPro" id="IPR010090">
    <property type="entry name" value="Phage_tape_meas"/>
</dbReference>
<dbReference type="AlphaFoldDB" id="A0AAU9CYX8"/>
<feature type="coiled-coil region" evidence="2">
    <location>
        <begin position="678"/>
        <end position="813"/>
    </location>
</feature>
<evidence type="ECO:0000313" key="4">
    <source>
        <dbReference type="EMBL" id="BDD13158.1"/>
    </source>
</evidence>
<feature type="domain" description="Phage tail tape measure protein" evidence="3">
    <location>
        <begin position="140"/>
        <end position="338"/>
    </location>
</feature>
<sequence length="1142" mass="126641">MSQRDDHYKIILDGSQPSSTLKQMRAAASALNKELKELPKNSAEFAKKKKKLQELNKEIRQQTKEMRGLNKETVKGNTAFKKMAGAVKLFGIAIAGMLLIKAGEYFNEAARNARVFEKALSGLSSITGARGRDLEFYAEQAELIGATTTLSAKQAVDAFKLMGSAKPELLKNKEALAEVTMEAIVLAEAAEMELGPATEALAGTLNQYGESAKEASRYTNALAAGSKEGAANIIEETEAIDEFGVAADSYNVKIEESIGLVQTLAEKKLKGAKAGTALRNVLSKMASVEALPPKALEQLEKYGVNLDIVKDKTLPFNVRLREMAKIQNDATALTKVFGQENKIAGEIILGNVDKVERYTKAVTGTTTAYEQQAINTDNYDADLKARDSMYESLSITIGKKLLPSMRSYTKWQTKALKFVKDMVDGHKVAEESYEKQKKKVEGLEGSLTPLISRYKELKNKSKLSAEEQEELRKVIEKIGGIVPTAITKFDDYGKAIGISTEKAEEFVVAERRMMELKHKQAIDEKIKNMEKYERAIQKASGALEVRDEDGDFARKVQRSASKNSLRIKLEFEKLEPEEVAKLQADLATAQGQLNDNLNLRLELAGMKPIVESDFPAVIKAAADMNKRVSELSLDEIAKLQAGFASVTKQTEEEGTATVKAVTEMTIEELHKLDNEEAKAELKRRDRAEESRLARVEEEKKAQEEIAKLKEDFQKRDLEAKRGFEDLKIEAMEEGLEKELAKMNTDFDRKLEKLAEEEDRIKEMKGMKKQERDEFLDQLQEERDLLEAERKAEKEELEAEAKELEREKKMEEMDEDYELESEKLEGHFIRTLATEEERERALLALRKKYLEEKLKALESANLGETVMAQKLRNELEKIDAKELASKKKYSKFQEKLKSEEMTFTRDALNQTVGMLEEGTAARKVAGTAIKAIQAAEITAAGVQEVASIWKGAASLGPIPGPIVGAAQSALAIGRTLVALNKVRSIQYAGGGMTRLAGNMLELTPDSEGRYRYEGNPLRDVGTFAGGGPIGTPSIGVIGEKGPEWVAPAWQLRDPLYAPHIAFLEHGRKAKAFEEGGTTATAEIPETAELADSPDQTATMVDLLREVSDKLDRIPTELKAYVVAEDVRDGLDELDEAVRNSLVE</sequence>
<evidence type="ECO:0000256" key="1">
    <source>
        <dbReference type="ARBA" id="ARBA00022612"/>
    </source>
</evidence>
<dbReference type="PANTHER" id="PTHR37813">
    <property type="entry name" value="FELS-2 PROPHAGE PROTEIN"/>
    <property type="match status" value="1"/>
</dbReference>
<keyword evidence="4" id="KW-0614">Plasmid</keyword>
<keyword evidence="2" id="KW-0175">Coiled coil</keyword>
<gene>
    <name evidence="4" type="ORF">FUAX_55900</name>
</gene>
<keyword evidence="5" id="KW-1185">Reference proteome</keyword>
<organism evidence="4 5">
    <name type="scientific">Fulvitalea axinellae</name>
    <dbReference type="NCBI Taxonomy" id="1182444"/>
    <lineage>
        <taxon>Bacteria</taxon>
        <taxon>Pseudomonadati</taxon>
        <taxon>Bacteroidota</taxon>
        <taxon>Cytophagia</taxon>
        <taxon>Cytophagales</taxon>
        <taxon>Persicobacteraceae</taxon>
        <taxon>Fulvitalea</taxon>
    </lineage>
</organism>
<dbReference type="NCBIfam" id="TIGR01760">
    <property type="entry name" value="tape_meas_TP901"/>
    <property type="match status" value="1"/>
</dbReference>
<evidence type="ECO:0000256" key="2">
    <source>
        <dbReference type="SAM" id="Coils"/>
    </source>
</evidence>
<dbReference type="EMBL" id="AP025327">
    <property type="protein sequence ID" value="BDD13158.1"/>
    <property type="molecule type" value="Genomic_DNA"/>
</dbReference>
<accession>A0AAU9CYX8</accession>